<dbReference type="Proteomes" id="UP001054945">
    <property type="component" value="Unassembled WGS sequence"/>
</dbReference>
<organism evidence="2 3">
    <name type="scientific">Caerostris extrusa</name>
    <name type="common">Bark spider</name>
    <name type="synonym">Caerostris bankana</name>
    <dbReference type="NCBI Taxonomy" id="172846"/>
    <lineage>
        <taxon>Eukaryota</taxon>
        <taxon>Metazoa</taxon>
        <taxon>Ecdysozoa</taxon>
        <taxon>Arthropoda</taxon>
        <taxon>Chelicerata</taxon>
        <taxon>Arachnida</taxon>
        <taxon>Araneae</taxon>
        <taxon>Araneomorphae</taxon>
        <taxon>Entelegynae</taxon>
        <taxon>Araneoidea</taxon>
        <taxon>Araneidae</taxon>
        <taxon>Caerostris</taxon>
    </lineage>
</organism>
<proteinExistence type="predicted"/>
<reference evidence="2 3" key="1">
    <citation type="submission" date="2021-06" db="EMBL/GenBank/DDBJ databases">
        <title>Caerostris extrusa draft genome.</title>
        <authorList>
            <person name="Kono N."/>
            <person name="Arakawa K."/>
        </authorList>
    </citation>
    <scope>NUCLEOTIDE SEQUENCE [LARGE SCALE GENOMIC DNA]</scope>
</reference>
<sequence length="106" mass="11834">MENPFESGSRNIFTDPLQSHNAPVLNNFNDEIEDESSRNRSTLINDVNEDGKGDTNEVLNDTASTHLSENSNMESFSRFILWGGTTSETSSSTYILSYVAMLQVCF</sequence>
<evidence type="ECO:0000256" key="1">
    <source>
        <dbReference type="SAM" id="MobiDB-lite"/>
    </source>
</evidence>
<protein>
    <submittedName>
        <fullName evidence="2">Uncharacterized protein</fullName>
    </submittedName>
</protein>
<gene>
    <name evidence="2" type="ORF">CEXT_759011</name>
</gene>
<comment type="caution">
    <text evidence="2">The sequence shown here is derived from an EMBL/GenBank/DDBJ whole genome shotgun (WGS) entry which is preliminary data.</text>
</comment>
<dbReference type="EMBL" id="BPLR01021046">
    <property type="protein sequence ID" value="GIX85307.1"/>
    <property type="molecule type" value="Genomic_DNA"/>
</dbReference>
<evidence type="ECO:0000313" key="2">
    <source>
        <dbReference type="EMBL" id="GIX85307.1"/>
    </source>
</evidence>
<name>A0AAV4NKH4_CAEEX</name>
<feature type="region of interest" description="Disordered" evidence="1">
    <location>
        <begin position="30"/>
        <end position="58"/>
    </location>
</feature>
<dbReference type="AlphaFoldDB" id="A0AAV4NKH4"/>
<evidence type="ECO:0000313" key="3">
    <source>
        <dbReference type="Proteomes" id="UP001054945"/>
    </source>
</evidence>
<accession>A0AAV4NKH4</accession>
<keyword evidence="3" id="KW-1185">Reference proteome</keyword>